<comment type="caution">
    <text evidence="18">The sequence shown here is derived from an EMBL/GenBank/DDBJ whole genome shotgun (WGS) entry which is preliminary data.</text>
</comment>
<dbReference type="InterPro" id="IPR051270">
    <property type="entry name" value="Tyrosine-tRNA_ligase_regulator"/>
</dbReference>
<evidence type="ECO:0000256" key="13">
    <source>
        <dbReference type="ARBA" id="ARBA00023146"/>
    </source>
</evidence>
<evidence type="ECO:0000256" key="4">
    <source>
        <dbReference type="ARBA" id="ARBA00012838"/>
    </source>
</evidence>
<comment type="catalytic activity">
    <reaction evidence="15">
        <text>tRNA(Met) + L-methionine + ATP = L-methionyl-tRNA(Met) + AMP + diphosphate</text>
        <dbReference type="Rhea" id="RHEA:13481"/>
        <dbReference type="Rhea" id="RHEA-COMP:9667"/>
        <dbReference type="Rhea" id="RHEA-COMP:9698"/>
        <dbReference type="ChEBI" id="CHEBI:30616"/>
        <dbReference type="ChEBI" id="CHEBI:33019"/>
        <dbReference type="ChEBI" id="CHEBI:57844"/>
        <dbReference type="ChEBI" id="CHEBI:78442"/>
        <dbReference type="ChEBI" id="CHEBI:78530"/>
        <dbReference type="ChEBI" id="CHEBI:456215"/>
        <dbReference type="EC" id="6.1.1.10"/>
    </reaction>
</comment>
<evidence type="ECO:0000256" key="12">
    <source>
        <dbReference type="ARBA" id="ARBA00022917"/>
    </source>
</evidence>
<dbReference type="InterPro" id="IPR002547">
    <property type="entry name" value="tRNA-bd_dom"/>
</dbReference>
<evidence type="ECO:0000256" key="8">
    <source>
        <dbReference type="ARBA" id="ARBA00022598"/>
    </source>
</evidence>
<name>A0A1E5CMP3_9VIBR</name>
<evidence type="ECO:0000256" key="14">
    <source>
        <dbReference type="ARBA" id="ARBA00030904"/>
    </source>
</evidence>
<dbReference type="EC" id="6.1.1.10" evidence="4"/>
<dbReference type="GO" id="GO:0004825">
    <property type="term" value="F:methionine-tRNA ligase activity"/>
    <property type="evidence" value="ECO:0007669"/>
    <property type="project" value="UniProtKB-EC"/>
</dbReference>
<evidence type="ECO:0000313" key="19">
    <source>
        <dbReference type="Proteomes" id="UP000094165"/>
    </source>
</evidence>
<dbReference type="SUPFAM" id="SSF50249">
    <property type="entry name" value="Nucleic acid-binding proteins"/>
    <property type="match status" value="1"/>
</dbReference>
<sequence length="117" mass="13064">MTPAPIKELITFDDFAKLDIRVGTITQVSEVEKSDKLMKLTVDFGDHTRSILSGIKQERENPQEIEGKQALFVVNLPERKMAGELSQGMLFDIGYEDKINPCLAMPEREVPNGSRAG</sequence>
<proteinExistence type="predicted"/>
<dbReference type="GO" id="GO:0005524">
    <property type="term" value="F:ATP binding"/>
    <property type="evidence" value="ECO:0007669"/>
    <property type="project" value="UniProtKB-KW"/>
</dbReference>
<evidence type="ECO:0000256" key="11">
    <source>
        <dbReference type="ARBA" id="ARBA00022884"/>
    </source>
</evidence>
<gene>
    <name evidence="18" type="ORF">A130_01130</name>
</gene>
<evidence type="ECO:0000256" key="9">
    <source>
        <dbReference type="ARBA" id="ARBA00022741"/>
    </source>
</evidence>
<dbReference type="Pfam" id="PF01588">
    <property type="entry name" value="tRNA_bind"/>
    <property type="match status" value="1"/>
</dbReference>
<keyword evidence="13" id="KW-0030">Aminoacyl-tRNA synthetase</keyword>
<keyword evidence="6" id="KW-0963">Cytoplasm</keyword>
<comment type="subcellular location">
    <subcellularLocation>
        <location evidence="2">Cytoplasm</location>
    </subcellularLocation>
</comment>
<evidence type="ECO:0000256" key="7">
    <source>
        <dbReference type="ARBA" id="ARBA00022555"/>
    </source>
</evidence>
<dbReference type="FunFam" id="2.40.50.140:FF:000042">
    <property type="entry name" value="Methionine--tRNA ligase"/>
    <property type="match status" value="1"/>
</dbReference>
<keyword evidence="19" id="KW-1185">Reference proteome</keyword>
<keyword evidence="12" id="KW-0648">Protein biosynthesis</keyword>
<dbReference type="GO" id="GO:0005737">
    <property type="term" value="C:cytoplasm"/>
    <property type="evidence" value="ECO:0007669"/>
    <property type="project" value="UniProtKB-SubCell"/>
</dbReference>
<evidence type="ECO:0000256" key="1">
    <source>
        <dbReference type="ARBA" id="ARBA00003314"/>
    </source>
</evidence>
<organism evidence="18 19">
    <name type="scientific">Vibrio genomosp. F6 str. FF-238</name>
    <dbReference type="NCBI Taxonomy" id="1191298"/>
    <lineage>
        <taxon>Bacteria</taxon>
        <taxon>Pseudomonadati</taxon>
        <taxon>Pseudomonadota</taxon>
        <taxon>Gammaproteobacteria</taxon>
        <taxon>Vibrionales</taxon>
        <taxon>Vibrionaceae</taxon>
        <taxon>Vibrio</taxon>
    </lineage>
</organism>
<dbReference type="Proteomes" id="UP000094165">
    <property type="component" value="Unassembled WGS sequence"/>
</dbReference>
<dbReference type="AlphaFoldDB" id="A0A1E5CMP3"/>
<dbReference type="GO" id="GO:0006412">
    <property type="term" value="P:translation"/>
    <property type="evidence" value="ECO:0007669"/>
    <property type="project" value="UniProtKB-KW"/>
</dbReference>
<evidence type="ECO:0000256" key="10">
    <source>
        <dbReference type="ARBA" id="ARBA00022840"/>
    </source>
</evidence>
<evidence type="ECO:0000256" key="15">
    <source>
        <dbReference type="ARBA" id="ARBA00047364"/>
    </source>
</evidence>
<reference evidence="18 19" key="1">
    <citation type="journal article" date="2012" name="Science">
        <title>Ecological populations of bacteria act as socially cohesive units of antibiotic production and resistance.</title>
        <authorList>
            <person name="Cordero O.X."/>
            <person name="Wildschutte H."/>
            <person name="Kirkup B."/>
            <person name="Proehl S."/>
            <person name="Ngo L."/>
            <person name="Hussain F."/>
            <person name="Le Roux F."/>
            <person name="Mincer T."/>
            <person name="Polz M.F."/>
        </authorList>
    </citation>
    <scope>NUCLEOTIDE SEQUENCE [LARGE SCALE GENOMIC DNA]</scope>
    <source>
        <strain evidence="18 19">FF-238</strain>
    </source>
</reference>
<keyword evidence="8" id="KW-0436">Ligase</keyword>
<feature type="domain" description="TRNA-binding" evidence="17">
    <location>
        <begin position="14"/>
        <end position="117"/>
    </location>
</feature>
<keyword evidence="9" id="KW-0547">Nucleotide-binding</keyword>
<dbReference type="Gene3D" id="2.40.50.140">
    <property type="entry name" value="Nucleic acid-binding proteins"/>
    <property type="match status" value="1"/>
</dbReference>
<evidence type="ECO:0000313" key="18">
    <source>
        <dbReference type="EMBL" id="OEE71076.1"/>
    </source>
</evidence>
<dbReference type="RefSeq" id="WP_017051413.1">
    <property type="nucleotide sequence ID" value="NZ_AJYW02000299.1"/>
</dbReference>
<evidence type="ECO:0000256" key="6">
    <source>
        <dbReference type="ARBA" id="ARBA00022490"/>
    </source>
</evidence>
<keyword evidence="11 16" id="KW-0694">RNA-binding</keyword>
<comment type="function">
    <text evidence="1">Is required not only for elongation of protein synthesis but also for the initiation of all mRNA translation through initiator tRNA(fMet) aminoacylation.</text>
</comment>
<dbReference type="EMBL" id="AJYW02000299">
    <property type="protein sequence ID" value="OEE71076.1"/>
    <property type="molecule type" value="Genomic_DNA"/>
</dbReference>
<evidence type="ECO:0000256" key="2">
    <source>
        <dbReference type="ARBA" id="ARBA00004496"/>
    </source>
</evidence>
<evidence type="ECO:0000256" key="3">
    <source>
        <dbReference type="ARBA" id="ARBA00011738"/>
    </source>
</evidence>
<dbReference type="PANTHER" id="PTHR11586:SF37">
    <property type="entry name" value="TRNA-BINDING DOMAIN-CONTAINING PROTEIN"/>
    <property type="match status" value="1"/>
</dbReference>
<accession>A0A1E5CMP3</accession>
<evidence type="ECO:0000259" key="17">
    <source>
        <dbReference type="PROSITE" id="PS50886"/>
    </source>
</evidence>
<evidence type="ECO:0000256" key="5">
    <source>
        <dbReference type="ARBA" id="ARBA00018753"/>
    </source>
</evidence>
<dbReference type="GO" id="GO:0000049">
    <property type="term" value="F:tRNA binding"/>
    <property type="evidence" value="ECO:0007669"/>
    <property type="project" value="UniProtKB-UniRule"/>
</dbReference>
<protein>
    <recommendedName>
        <fullName evidence="5">Methionine--tRNA ligase</fullName>
        <ecNumber evidence="4">6.1.1.10</ecNumber>
    </recommendedName>
    <alternativeName>
        <fullName evidence="14">Methionyl-tRNA synthetase</fullName>
    </alternativeName>
</protein>
<evidence type="ECO:0000256" key="16">
    <source>
        <dbReference type="PROSITE-ProRule" id="PRU00209"/>
    </source>
</evidence>
<keyword evidence="10" id="KW-0067">ATP-binding</keyword>
<keyword evidence="7 16" id="KW-0820">tRNA-binding</keyword>
<dbReference type="PANTHER" id="PTHR11586">
    <property type="entry name" value="TRNA-AMINOACYLATION COFACTOR ARC1 FAMILY MEMBER"/>
    <property type="match status" value="1"/>
</dbReference>
<dbReference type="PROSITE" id="PS50886">
    <property type="entry name" value="TRBD"/>
    <property type="match status" value="1"/>
</dbReference>
<dbReference type="InterPro" id="IPR012340">
    <property type="entry name" value="NA-bd_OB-fold"/>
</dbReference>
<comment type="subunit">
    <text evidence="3">Homodimer.</text>
</comment>